<evidence type="ECO:0000313" key="2">
    <source>
        <dbReference type="Proteomes" id="UP000249061"/>
    </source>
</evidence>
<dbReference type="AlphaFoldDB" id="A0A2W5TS64"/>
<dbReference type="Proteomes" id="UP000249061">
    <property type="component" value="Unassembled WGS sequence"/>
</dbReference>
<comment type="caution">
    <text evidence="1">The sequence shown here is derived from an EMBL/GenBank/DDBJ whole genome shotgun (WGS) entry which is preliminary data.</text>
</comment>
<dbReference type="EMBL" id="QFQP01000005">
    <property type="protein sequence ID" value="PZR15366.1"/>
    <property type="molecule type" value="Genomic_DNA"/>
</dbReference>
<reference evidence="1 2" key="1">
    <citation type="submission" date="2017-08" db="EMBL/GenBank/DDBJ databases">
        <title>Infants hospitalized years apart are colonized by the same room-sourced microbial strains.</title>
        <authorList>
            <person name="Brooks B."/>
            <person name="Olm M.R."/>
            <person name="Firek B.A."/>
            <person name="Baker R."/>
            <person name="Thomas B.C."/>
            <person name="Morowitz M.J."/>
            <person name="Banfield J.F."/>
        </authorList>
    </citation>
    <scope>NUCLEOTIDE SEQUENCE [LARGE SCALE GENOMIC DNA]</scope>
    <source>
        <strain evidence="1">S2_003_000_R2_14</strain>
    </source>
</reference>
<evidence type="ECO:0000313" key="1">
    <source>
        <dbReference type="EMBL" id="PZR15366.1"/>
    </source>
</evidence>
<proteinExistence type="predicted"/>
<gene>
    <name evidence="1" type="ORF">DI536_07895</name>
</gene>
<protein>
    <submittedName>
        <fullName evidence="1">Uncharacterized protein</fullName>
    </submittedName>
</protein>
<sequence length="77" mass="8515">MNRPVTVAVRLRTPTHIVSQDDGGQRCATERGQPARPLWVKRDGAEPVVEVLERSAEREVGRGAEGAAWLAEERELP</sequence>
<name>A0A2W5TS64_9BACT</name>
<organism evidence="1 2">
    <name type="scientific">Archangium gephyra</name>
    <dbReference type="NCBI Taxonomy" id="48"/>
    <lineage>
        <taxon>Bacteria</taxon>
        <taxon>Pseudomonadati</taxon>
        <taxon>Myxococcota</taxon>
        <taxon>Myxococcia</taxon>
        <taxon>Myxococcales</taxon>
        <taxon>Cystobacterineae</taxon>
        <taxon>Archangiaceae</taxon>
        <taxon>Archangium</taxon>
    </lineage>
</organism>
<accession>A0A2W5TS64</accession>